<dbReference type="SUPFAM" id="SSF52540">
    <property type="entry name" value="P-loop containing nucleoside triphosphate hydrolases"/>
    <property type="match status" value="1"/>
</dbReference>
<feature type="non-terminal residue" evidence="6">
    <location>
        <position position="1"/>
    </location>
</feature>
<dbReference type="Gene3D" id="1.10.486.10">
    <property type="entry name" value="PCRA, domain 4"/>
    <property type="match status" value="1"/>
</dbReference>
<keyword evidence="3" id="KW-0347">Helicase</keyword>
<dbReference type="Gene3D" id="3.40.50.300">
    <property type="entry name" value="P-loop containing nucleotide triphosphate hydrolases"/>
    <property type="match status" value="1"/>
</dbReference>
<evidence type="ECO:0000256" key="1">
    <source>
        <dbReference type="ARBA" id="ARBA00022741"/>
    </source>
</evidence>
<organism evidence="6">
    <name type="scientific">marine sediment metagenome</name>
    <dbReference type="NCBI Taxonomy" id="412755"/>
    <lineage>
        <taxon>unclassified sequences</taxon>
        <taxon>metagenomes</taxon>
        <taxon>ecological metagenomes</taxon>
    </lineage>
</organism>
<dbReference type="PANTHER" id="PTHR11070">
    <property type="entry name" value="UVRD / RECB / PCRA DNA HELICASE FAMILY MEMBER"/>
    <property type="match status" value="1"/>
</dbReference>
<keyword evidence="2" id="KW-0378">Hydrolase</keyword>
<comment type="caution">
    <text evidence="6">The sequence shown here is derived from an EMBL/GenBank/DDBJ whole genome shotgun (WGS) entry which is preliminary data.</text>
</comment>
<dbReference type="PANTHER" id="PTHR11070:SF2">
    <property type="entry name" value="ATP-DEPENDENT DNA HELICASE SRS2"/>
    <property type="match status" value="1"/>
</dbReference>
<dbReference type="InterPro" id="IPR000212">
    <property type="entry name" value="DNA_helicase_UvrD/REP"/>
</dbReference>
<dbReference type="GO" id="GO:0043138">
    <property type="term" value="F:3'-5' DNA helicase activity"/>
    <property type="evidence" value="ECO:0007669"/>
    <property type="project" value="TreeGrafter"/>
</dbReference>
<reference evidence="6" key="1">
    <citation type="journal article" date="2014" name="Front. Microbiol.">
        <title>High frequency of phylogenetically diverse reductive dehalogenase-homologous genes in deep subseafloor sedimentary metagenomes.</title>
        <authorList>
            <person name="Kawai M."/>
            <person name="Futagami T."/>
            <person name="Toyoda A."/>
            <person name="Takaki Y."/>
            <person name="Nishi S."/>
            <person name="Hori S."/>
            <person name="Arai W."/>
            <person name="Tsubouchi T."/>
            <person name="Morono Y."/>
            <person name="Uchiyama I."/>
            <person name="Ito T."/>
            <person name="Fujiyama A."/>
            <person name="Inagaki F."/>
            <person name="Takami H."/>
        </authorList>
    </citation>
    <scope>NUCLEOTIDE SEQUENCE</scope>
    <source>
        <strain evidence="6">Expedition CK06-06</strain>
    </source>
</reference>
<evidence type="ECO:0000259" key="5">
    <source>
        <dbReference type="Pfam" id="PF13361"/>
    </source>
</evidence>
<dbReference type="GO" id="GO:0005524">
    <property type="term" value="F:ATP binding"/>
    <property type="evidence" value="ECO:0007669"/>
    <property type="project" value="UniProtKB-KW"/>
</dbReference>
<gene>
    <name evidence="6" type="ORF">S01H4_31057</name>
</gene>
<accession>X1B802</accession>
<evidence type="ECO:0000256" key="3">
    <source>
        <dbReference type="ARBA" id="ARBA00022806"/>
    </source>
</evidence>
<dbReference type="InterPro" id="IPR014017">
    <property type="entry name" value="DNA_helicase_UvrD-like_C"/>
</dbReference>
<feature type="domain" description="UvrD-like helicase C-terminal" evidence="5">
    <location>
        <begin position="39"/>
        <end position="141"/>
    </location>
</feature>
<dbReference type="Pfam" id="PF13361">
    <property type="entry name" value="UvrD_C"/>
    <property type="match status" value="1"/>
</dbReference>
<name>X1B802_9ZZZZ</name>
<protein>
    <recommendedName>
        <fullName evidence="5">UvrD-like helicase C-terminal domain-containing protein</fullName>
    </recommendedName>
</protein>
<dbReference type="GO" id="GO:0000725">
    <property type="term" value="P:recombinational repair"/>
    <property type="evidence" value="ECO:0007669"/>
    <property type="project" value="TreeGrafter"/>
</dbReference>
<dbReference type="AlphaFoldDB" id="X1B802"/>
<dbReference type="InterPro" id="IPR027417">
    <property type="entry name" value="P-loop_NTPase"/>
</dbReference>
<evidence type="ECO:0000256" key="4">
    <source>
        <dbReference type="ARBA" id="ARBA00022840"/>
    </source>
</evidence>
<keyword evidence="4" id="KW-0067">ATP-binding</keyword>
<dbReference type="GO" id="GO:0003677">
    <property type="term" value="F:DNA binding"/>
    <property type="evidence" value="ECO:0007669"/>
    <property type="project" value="InterPro"/>
</dbReference>
<dbReference type="EMBL" id="BART01016092">
    <property type="protein sequence ID" value="GAG77417.1"/>
    <property type="molecule type" value="Genomic_DNA"/>
</dbReference>
<evidence type="ECO:0000313" key="6">
    <source>
        <dbReference type="EMBL" id="GAG77417.1"/>
    </source>
</evidence>
<keyword evidence="1" id="KW-0547">Nucleotide-binding</keyword>
<sequence length="177" mass="20395">WPHFEKFATTIDTLQSEFTQLEIDEIIDQIARKLGFPIRDNVNQLKNFAKLLPPSTDLQEFLKEINKNRGLDLAEGSEEPEENENAVAVMSMHSAKGLTFDVIFLLGCDEDILPNQTQDINEQRRLCYVAMTRARKELFLCHAGRRTVRGRQYPSPSPFVLKIPSEHKETIDNYTED</sequence>
<dbReference type="GO" id="GO:0016787">
    <property type="term" value="F:hydrolase activity"/>
    <property type="evidence" value="ECO:0007669"/>
    <property type="project" value="UniProtKB-KW"/>
</dbReference>
<evidence type="ECO:0000256" key="2">
    <source>
        <dbReference type="ARBA" id="ARBA00022801"/>
    </source>
</evidence>
<proteinExistence type="predicted"/>